<dbReference type="EMBL" id="MU155131">
    <property type="protein sequence ID" value="KAF9486273.1"/>
    <property type="molecule type" value="Genomic_DNA"/>
</dbReference>
<protein>
    <submittedName>
        <fullName evidence="1">Uncharacterized protein</fullName>
    </submittedName>
</protein>
<comment type="caution">
    <text evidence="1">The sequence shown here is derived from an EMBL/GenBank/DDBJ whole genome shotgun (WGS) entry which is preliminary data.</text>
</comment>
<sequence length="218" mass="24045">MILLFGGYHIHLSFPVNGAGTVRTRMVAFTYHLSSLVGVGVSESSLKMGKNSLLLFNYARFGLRPRNAGTSSTLSNMDRSLAAPIFVFNIELSTALVEEEEGTRFNLVTVDSDPSGKSRTLNLDIPNNALPRLDNRSWSHVDFISFLPPKAFDVSTLPAADVEDVVFPKTREYDTHLSTLYSNSTFHLPKTFVLLIGVSMPINYVNCGENLGLQTPEE</sequence>
<keyword evidence="2" id="KW-1185">Reference proteome</keyword>
<name>A0A9P5ZDX0_9AGAR</name>
<evidence type="ECO:0000313" key="1">
    <source>
        <dbReference type="EMBL" id="KAF9486273.1"/>
    </source>
</evidence>
<proteinExistence type="predicted"/>
<dbReference type="Proteomes" id="UP000807469">
    <property type="component" value="Unassembled WGS sequence"/>
</dbReference>
<reference evidence="1" key="1">
    <citation type="submission" date="2020-11" db="EMBL/GenBank/DDBJ databases">
        <authorList>
            <consortium name="DOE Joint Genome Institute"/>
            <person name="Ahrendt S."/>
            <person name="Riley R."/>
            <person name="Andreopoulos W."/>
            <person name="Labutti K."/>
            <person name="Pangilinan J."/>
            <person name="Ruiz-Duenas F.J."/>
            <person name="Barrasa J.M."/>
            <person name="Sanchez-Garcia M."/>
            <person name="Camarero S."/>
            <person name="Miyauchi S."/>
            <person name="Serrano A."/>
            <person name="Linde D."/>
            <person name="Babiker R."/>
            <person name="Drula E."/>
            <person name="Ayuso-Fernandez I."/>
            <person name="Pacheco R."/>
            <person name="Padilla G."/>
            <person name="Ferreira P."/>
            <person name="Barriuso J."/>
            <person name="Kellner H."/>
            <person name="Castanera R."/>
            <person name="Alfaro M."/>
            <person name="Ramirez L."/>
            <person name="Pisabarro A.G."/>
            <person name="Kuo A."/>
            <person name="Tritt A."/>
            <person name="Lipzen A."/>
            <person name="He G."/>
            <person name="Yan M."/>
            <person name="Ng V."/>
            <person name="Cullen D."/>
            <person name="Martin F."/>
            <person name="Rosso M.-N."/>
            <person name="Henrissat B."/>
            <person name="Hibbett D."/>
            <person name="Martinez A.T."/>
            <person name="Grigoriev I.V."/>
        </authorList>
    </citation>
    <scope>NUCLEOTIDE SEQUENCE</scope>
    <source>
        <strain evidence="1">CIRM-BRFM 674</strain>
    </source>
</reference>
<organism evidence="1 2">
    <name type="scientific">Pholiota conissans</name>
    <dbReference type="NCBI Taxonomy" id="109636"/>
    <lineage>
        <taxon>Eukaryota</taxon>
        <taxon>Fungi</taxon>
        <taxon>Dikarya</taxon>
        <taxon>Basidiomycota</taxon>
        <taxon>Agaricomycotina</taxon>
        <taxon>Agaricomycetes</taxon>
        <taxon>Agaricomycetidae</taxon>
        <taxon>Agaricales</taxon>
        <taxon>Agaricineae</taxon>
        <taxon>Strophariaceae</taxon>
        <taxon>Pholiota</taxon>
    </lineage>
</organism>
<accession>A0A9P5ZDX0</accession>
<dbReference type="AlphaFoldDB" id="A0A9P5ZDX0"/>
<gene>
    <name evidence="1" type="ORF">BDN70DRAFT_889633</name>
</gene>
<evidence type="ECO:0000313" key="2">
    <source>
        <dbReference type="Proteomes" id="UP000807469"/>
    </source>
</evidence>